<dbReference type="Gene3D" id="2.60.40.1080">
    <property type="match status" value="1"/>
</dbReference>
<dbReference type="EMBL" id="JAMDGS010000012">
    <property type="protein sequence ID" value="MDD1126549.1"/>
    <property type="molecule type" value="Genomic_DNA"/>
</dbReference>
<dbReference type="RefSeq" id="WP_273896610.1">
    <property type="nucleotide sequence ID" value="NZ_JAMDGS010000012.1"/>
</dbReference>
<gene>
    <name evidence="1" type="ORF">M5G18_18270</name>
</gene>
<proteinExistence type="predicted"/>
<accession>A0ABT5PRK5</accession>
<evidence type="ECO:0000313" key="2">
    <source>
        <dbReference type="Proteomes" id="UP001150531"/>
    </source>
</evidence>
<sequence>MNSSVNTPDPDSPVQEVVFPPETGGIRVNKIDPPFVIGHKLQNDGAQGINISMVESDEKGLLAYHLPHQDMDRGERVEVKLGGTVVANINIKDEHFDDQGNAKPIPYNISIDDMYSTFPPLQPQNVKCQSEVFRLSGNSEKSPETDLCFLNPKPGEPDTDHAEPHNQGLGLVECSETIIDKTVVEEGLTLTAPEYFNSNIGDVRTITLGPLRWEIENTTPGGAIDIDVTPEELATLPATDKLLARWMVRDRVHNFSGWSGALSIIFKPLVKLLTPPIIELADENNVVHHDQLNGSSLPILVTGVFAIGQIINLTIKGFTKTGEAVSHTYSRTVASASRTEVFDMEDWRVQNLIGGNFEATYEWIKGGVSQHSKPASATVSGVAQPLAAPTATPQIEGVIRVDAALVEVRCAEYWPLVKGARVELSWQTEDKEGVPTLFVFRQPIVDPTREIVFNVTPKYFAQFPDSELVLQCSITNPGKPTVVSDLSELKIGLYKDATLTPPKLLEPQPLNPLGAEATVEAEFPGATTEHRARLVQTDAPANSPDLGIKPFDKDKRATWKLDRNFLIRNHGTTFKMHWNLRFKGERVASSPTEEITIAPIPDYSNNFPTPTIDGVQGIVEVKKLTAANLLRVPPWPGQAPGQARFLRFEGTHKNGTQVSYQALNGQVTGAEQGSTTALILAWFLDLKDETALNISFSVILGPGQKPLLFPKQTYRVESLDERQPVISNVQAPQGEVPHNTETISTALTIYCRGTPDENIEILSNGVVHNVARTNSAGIAPGVQVTVSNYDAYNTIVARAQYGNKLSSPARSVILRRPLYIDTTRRLLNGVVCHTGWGQTGARWPGNWLQLSPLYGVGQRTFSSSNPAVVSVDANGLVTGRSWGAAYIYIQDRFTTHAIYVDSINIYRLVASGGAGTSHQGAVNWMNSIGGVPINAAWSGMTTVYGPTTNWPLWQHAVHWMCEGAGCPAGHGQAYHHNNKGILCSPAGAYPWQAWCMVRA</sequence>
<dbReference type="InterPro" id="IPR008964">
    <property type="entry name" value="Invasin/intimin_cell_adhesion"/>
</dbReference>
<name>A0ABT5PRK5_9PSED</name>
<protein>
    <submittedName>
        <fullName evidence="1">Ig-like domain-containing protein</fullName>
    </submittedName>
</protein>
<comment type="caution">
    <text evidence="1">The sequence shown here is derived from an EMBL/GenBank/DDBJ whole genome shotgun (WGS) entry which is preliminary data.</text>
</comment>
<dbReference type="Proteomes" id="UP001150531">
    <property type="component" value="Unassembled WGS sequence"/>
</dbReference>
<keyword evidence="2" id="KW-1185">Reference proteome</keyword>
<organism evidence="1 2">
    <name type="scientific">Pseudomonas aphyarum</name>
    <dbReference type="NCBI Taxonomy" id="2942629"/>
    <lineage>
        <taxon>Bacteria</taxon>
        <taxon>Pseudomonadati</taxon>
        <taxon>Pseudomonadota</taxon>
        <taxon>Gammaproteobacteria</taxon>
        <taxon>Pseudomonadales</taxon>
        <taxon>Pseudomonadaceae</taxon>
        <taxon>Pseudomonas</taxon>
    </lineage>
</organism>
<evidence type="ECO:0000313" key="1">
    <source>
        <dbReference type="EMBL" id="MDD1126549.1"/>
    </source>
</evidence>
<reference evidence="1" key="1">
    <citation type="submission" date="2022-05" db="EMBL/GenBank/DDBJ databases">
        <title>Novel Pseudomonas spp. Isolated from a Rainbow Trout Aquaculture Facility.</title>
        <authorList>
            <person name="Testerman T."/>
            <person name="Graf J."/>
        </authorList>
    </citation>
    <scope>NUCLEOTIDE SEQUENCE</scope>
    <source>
        <strain evidence="1">ID386</strain>
    </source>
</reference>
<dbReference type="SUPFAM" id="SSF49373">
    <property type="entry name" value="Invasin/intimin cell-adhesion fragments"/>
    <property type="match status" value="1"/>
</dbReference>